<evidence type="ECO:0000256" key="1">
    <source>
        <dbReference type="ARBA" id="ARBA00008857"/>
    </source>
</evidence>
<comment type="caution">
    <text evidence="5">The sequence shown here is derived from an EMBL/GenBank/DDBJ whole genome shotgun (WGS) entry which is preliminary data.</text>
</comment>
<evidence type="ECO:0000259" key="4">
    <source>
        <dbReference type="PROSITE" id="PS51898"/>
    </source>
</evidence>
<dbReference type="Pfam" id="PF00589">
    <property type="entry name" value="Phage_integrase"/>
    <property type="match status" value="1"/>
</dbReference>
<evidence type="ECO:0000313" key="6">
    <source>
        <dbReference type="Proteomes" id="UP001276854"/>
    </source>
</evidence>
<keyword evidence="3" id="KW-0233">DNA recombination</keyword>
<comment type="similarity">
    <text evidence="1">Belongs to the 'phage' integrase family.</text>
</comment>
<dbReference type="PROSITE" id="PS51898">
    <property type="entry name" value="TYR_RECOMBINASE"/>
    <property type="match status" value="1"/>
</dbReference>
<dbReference type="InterPro" id="IPR050090">
    <property type="entry name" value="Tyrosine_recombinase_XerCD"/>
</dbReference>
<dbReference type="InterPro" id="IPR011010">
    <property type="entry name" value="DNA_brk_join_enz"/>
</dbReference>
<dbReference type="InterPro" id="IPR013762">
    <property type="entry name" value="Integrase-like_cat_sf"/>
</dbReference>
<reference evidence="5 6" key="1">
    <citation type="submission" date="2023-10" db="EMBL/GenBank/DDBJ databases">
        <title>A novel Glycoside Hydrolase 43-Like Enzyme from Clostrdium boliviensis is an Endo-xylanase, and a Candidate for Xylooligosaccharides Production from Different Xylan Substrates.</title>
        <authorList>
            <person name="Alvarez M.T."/>
            <person name="Rocabado-Villegas L.R."/>
            <person name="Salas-Veizaga D.M."/>
            <person name="Linares-Pasten J.A."/>
            <person name="Gudmundsdottir E.E."/>
            <person name="Hreggvidsson G.O."/>
            <person name="Adlercreutz P."/>
            <person name="Nordberg Karlsson E."/>
        </authorList>
    </citation>
    <scope>NUCLEOTIDE SEQUENCE [LARGE SCALE GENOMIC DNA]</scope>
    <source>
        <strain evidence="5 6">E-1</strain>
    </source>
</reference>
<evidence type="ECO:0000313" key="5">
    <source>
        <dbReference type="EMBL" id="MDW2799667.1"/>
    </source>
</evidence>
<protein>
    <submittedName>
        <fullName evidence="5">Tyrosine-type recombinase/integrase</fullName>
    </submittedName>
</protein>
<dbReference type="SUPFAM" id="SSF56349">
    <property type="entry name" value="DNA breaking-rejoining enzymes"/>
    <property type="match status" value="1"/>
</dbReference>
<gene>
    <name evidence="5" type="ORF">RZO55_19000</name>
</gene>
<organism evidence="5 6">
    <name type="scientific">Clostridium boliviensis</name>
    <dbReference type="NCBI Taxonomy" id="318465"/>
    <lineage>
        <taxon>Bacteria</taxon>
        <taxon>Bacillati</taxon>
        <taxon>Bacillota</taxon>
        <taxon>Clostridia</taxon>
        <taxon>Eubacteriales</taxon>
        <taxon>Clostridiaceae</taxon>
        <taxon>Clostridium</taxon>
    </lineage>
</organism>
<dbReference type="RefSeq" id="WP_318065853.1">
    <property type="nucleotide sequence ID" value="NZ_JAWONS010000280.1"/>
</dbReference>
<feature type="domain" description="Tyr recombinase" evidence="4">
    <location>
        <begin position="107"/>
        <end position="311"/>
    </location>
</feature>
<accession>A0ABU4GPV6</accession>
<evidence type="ECO:0000256" key="2">
    <source>
        <dbReference type="ARBA" id="ARBA00023125"/>
    </source>
</evidence>
<dbReference type="PANTHER" id="PTHR30349:SF41">
    <property type="entry name" value="INTEGRASE_RECOMBINASE PROTEIN MJ0367-RELATED"/>
    <property type="match status" value="1"/>
</dbReference>
<keyword evidence="2" id="KW-0238">DNA-binding</keyword>
<dbReference type="InterPro" id="IPR002104">
    <property type="entry name" value="Integrase_catalytic"/>
</dbReference>
<dbReference type="Gene3D" id="1.10.443.10">
    <property type="entry name" value="Intergrase catalytic core"/>
    <property type="match status" value="1"/>
</dbReference>
<keyword evidence="6" id="KW-1185">Reference proteome</keyword>
<sequence length="328" mass="38586">MVIKDYPYQSCFAPYIEALILQKRQAGFLYVTEEYNLKHFDAFCIEHSVTLPVITRELSLAWGTPRNSEAKTTCSHRISILRQLSLYMQSQGMDAYIPTRFHKKSNVVAHVLSDEEIIAFFKEADNYHPELNATVFMRLSMEYRVLFRVIYCCGLRISEARKLKNGDIDLKEGAIRIKQAKGRKDRLVYLPPDLMELCQQYKTLMDFVYHVTSIWFFPARNPECILSVSTIDLKFRQFWTNTPFATVCDRTPTVHSLRHSFVVKRMNLWMERGIPLGVMMPYLSKYLGHCSPDDTFYYYHQIQESFRIVRDKDTSSLKIIPEVRTYEE</sequence>
<name>A0ABU4GPV6_9CLOT</name>
<evidence type="ECO:0000256" key="3">
    <source>
        <dbReference type="ARBA" id="ARBA00023172"/>
    </source>
</evidence>
<proteinExistence type="inferred from homology"/>
<dbReference type="PANTHER" id="PTHR30349">
    <property type="entry name" value="PHAGE INTEGRASE-RELATED"/>
    <property type="match status" value="1"/>
</dbReference>
<dbReference type="Proteomes" id="UP001276854">
    <property type="component" value="Unassembled WGS sequence"/>
</dbReference>
<dbReference type="EMBL" id="JAWONS010000280">
    <property type="protein sequence ID" value="MDW2799667.1"/>
    <property type="molecule type" value="Genomic_DNA"/>
</dbReference>